<protein>
    <submittedName>
        <fullName evidence="1">Uncharacterized protein</fullName>
    </submittedName>
</protein>
<sequence>MEFKPGDYVATPNGNGYVAEIIEGQVLVDLTDGDHLRELFYPDQLMLMGE</sequence>
<dbReference type="RefSeq" id="WP_245132472.1">
    <property type="nucleotide sequence ID" value="NZ_JALJEJ010000011.1"/>
</dbReference>
<comment type="caution">
    <text evidence="1">The sequence shown here is derived from an EMBL/GenBank/DDBJ whole genome shotgun (WGS) entry which is preliminary data.</text>
</comment>
<organism evidence="1 2">
    <name type="scientific">Mucilaginibacter straminoryzae</name>
    <dbReference type="NCBI Taxonomy" id="2932774"/>
    <lineage>
        <taxon>Bacteria</taxon>
        <taxon>Pseudomonadati</taxon>
        <taxon>Bacteroidota</taxon>
        <taxon>Sphingobacteriia</taxon>
        <taxon>Sphingobacteriales</taxon>
        <taxon>Sphingobacteriaceae</taxon>
        <taxon>Mucilaginibacter</taxon>
    </lineage>
</organism>
<evidence type="ECO:0000313" key="1">
    <source>
        <dbReference type="EMBL" id="MCJ8211663.1"/>
    </source>
</evidence>
<dbReference type="Proteomes" id="UP001139450">
    <property type="component" value="Unassembled WGS sequence"/>
</dbReference>
<accession>A0A9X1X8I2</accession>
<proteinExistence type="predicted"/>
<gene>
    <name evidence="1" type="ORF">MUY27_18235</name>
</gene>
<keyword evidence="2" id="KW-1185">Reference proteome</keyword>
<name>A0A9X1X8I2_9SPHI</name>
<dbReference type="EMBL" id="JALJEJ010000011">
    <property type="protein sequence ID" value="MCJ8211663.1"/>
    <property type="molecule type" value="Genomic_DNA"/>
</dbReference>
<reference evidence="1" key="1">
    <citation type="submission" date="2022-04" db="EMBL/GenBank/DDBJ databases">
        <title>Mucilaginibacter sp. RS28 isolated from freshwater.</title>
        <authorList>
            <person name="Ko S.-R."/>
        </authorList>
    </citation>
    <scope>NUCLEOTIDE SEQUENCE</scope>
    <source>
        <strain evidence="1">RS28</strain>
    </source>
</reference>
<evidence type="ECO:0000313" key="2">
    <source>
        <dbReference type="Proteomes" id="UP001139450"/>
    </source>
</evidence>
<dbReference type="AlphaFoldDB" id="A0A9X1X8I2"/>